<dbReference type="AlphaFoldDB" id="A0AAV3ZGA4"/>
<dbReference type="Proteomes" id="UP000735302">
    <property type="component" value="Unassembled WGS sequence"/>
</dbReference>
<comment type="caution">
    <text evidence="1">The sequence shown here is derived from an EMBL/GenBank/DDBJ whole genome shotgun (WGS) entry which is preliminary data.</text>
</comment>
<proteinExistence type="predicted"/>
<gene>
    <name evidence="1" type="ORF">PoB_002144100</name>
</gene>
<dbReference type="InterPro" id="IPR036397">
    <property type="entry name" value="RNaseH_sf"/>
</dbReference>
<accession>A0AAV3ZGA4</accession>
<sequence>MYCETIDRLRHAVRRKRPELLRSGVVLQHDNPTPHTAKRTKECLNVTAITPLLALEDNHLAGGLAPARLAKTRQELANTSRRT</sequence>
<dbReference type="EMBL" id="BLXT01002484">
    <property type="protein sequence ID" value="GFN94935.1"/>
    <property type="molecule type" value="Genomic_DNA"/>
</dbReference>
<dbReference type="GO" id="GO:0003676">
    <property type="term" value="F:nucleic acid binding"/>
    <property type="evidence" value="ECO:0007669"/>
    <property type="project" value="InterPro"/>
</dbReference>
<protein>
    <submittedName>
        <fullName evidence="1">Histone-lysine N-methyltransferase SETMAR</fullName>
    </submittedName>
</protein>
<evidence type="ECO:0000313" key="2">
    <source>
        <dbReference type="Proteomes" id="UP000735302"/>
    </source>
</evidence>
<reference evidence="1 2" key="1">
    <citation type="journal article" date="2021" name="Elife">
        <title>Chloroplast acquisition without the gene transfer in kleptoplastic sea slugs, Plakobranchus ocellatus.</title>
        <authorList>
            <person name="Maeda T."/>
            <person name="Takahashi S."/>
            <person name="Yoshida T."/>
            <person name="Shimamura S."/>
            <person name="Takaki Y."/>
            <person name="Nagai Y."/>
            <person name="Toyoda A."/>
            <person name="Suzuki Y."/>
            <person name="Arimoto A."/>
            <person name="Ishii H."/>
            <person name="Satoh N."/>
            <person name="Nishiyama T."/>
            <person name="Hasebe M."/>
            <person name="Maruyama T."/>
            <person name="Minagawa J."/>
            <person name="Obokata J."/>
            <person name="Shigenobu S."/>
        </authorList>
    </citation>
    <scope>NUCLEOTIDE SEQUENCE [LARGE SCALE GENOMIC DNA]</scope>
</reference>
<keyword evidence="2" id="KW-1185">Reference proteome</keyword>
<organism evidence="1 2">
    <name type="scientific">Plakobranchus ocellatus</name>
    <dbReference type="NCBI Taxonomy" id="259542"/>
    <lineage>
        <taxon>Eukaryota</taxon>
        <taxon>Metazoa</taxon>
        <taxon>Spiralia</taxon>
        <taxon>Lophotrochozoa</taxon>
        <taxon>Mollusca</taxon>
        <taxon>Gastropoda</taxon>
        <taxon>Heterobranchia</taxon>
        <taxon>Euthyneura</taxon>
        <taxon>Panpulmonata</taxon>
        <taxon>Sacoglossa</taxon>
        <taxon>Placobranchoidea</taxon>
        <taxon>Plakobranchidae</taxon>
        <taxon>Plakobranchus</taxon>
    </lineage>
</organism>
<name>A0AAV3ZGA4_9GAST</name>
<dbReference type="Gene3D" id="3.30.420.10">
    <property type="entry name" value="Ribonuclease H-like superfamily/Ribonuclease H"/>
    <property type="match status" value="1"/>
</dbReference>
<evidence type="ECO:0000313" key="1">
    <source>
        <dbReference type="EMBL" id="GFN94935.1"/>
    </source>
</evidence>